<evidence type="ECO:0000256" key="1">
    <source>
        <dbReference type="ARBA" id="ARBA00022723"/>
    </source>
</evidence>
<dbReference type="Gene3D" id="3.40.190.80">
    <property type="match status" value="1"/>
</dbReference>
<evidence type="ECO:0000256" key="2">
    <source>
        <dbReference type="ARBA" id="ARBA00022801"/>
    </source>
</evidence>
<evidence type="ECO:0000313" key="6">
    <source>
        <dbReference type="Proteomes" id="UP000179797"/>
    </source>
</evidence>
<feature type="binding site" evidence="4">
    <location>
        <position position="219"/>
    </location>
    <ligand>
        <name>Mg(2+)</name>
        <dbReference type="ChEBI" id="CHEBI:18420"/>
        <label>1</label>
        <note>catalytic</note>
    </ligand>
</feature>
<dbReference type="PANTHER" id="PTHR20854">
    <property type="entry name" value="INOSITOL MONOPHOSPHATASE"/>
    <property type="match status" value="1"/>
</dbReference>
<keyword evidence="2" id="KW-0378">Hydrolase</keyword>
<protein>
    <recommendedName>
        <fullName evidence="7">Inositol monophosphatase</fullName>
    </recommendedName>
</protein>
<feature type="binding site" evidence="4">
    <location>
        <position position="95"/>
    </location>
    <ligand>
        <name>Mg(2+)</name>
        <dbReference type="ChEBI" id="CHEBI:18420"/>
        <label>1</label>
        <note>catalytic</note>
    </ligand>
</feature>
<dbReference type="GO" id="GO:0006020">
    <property type="term" value="P:inositol metabolic process"/>
    <property type="evidence" value="ECO:0007669"/>
    <property type="project" value="TreeGrafter"/>
</dbReference>
<name>A0A1S1YUS0_FLAPC</name>
<dbReference type="AlphaFoldDB" id="A0A1S1YUS0"/>
<dbReference type="PRINTS" id="PR00377">
    <property type="entry name" value="IMPHPHTASES"/>
</dbReference>
<comment type="caution">
    <text evidence="5">The sequence shown here is derived from an EMBL/GenBank/DDBJ whole genome shotgun (WGS) entry which is preliminary data.</text>
</comment>
<accession>A0A1S1YUS0</accession>
<sequence>MDLLEIVETAKETAKKAGDLVMYYYHKGVSVEKKEGLENPAYEAFTIADTKAQDLILSSLQPLTDRYDFGILAEESVDDSSRFEKEYFWCIDPLDGTLPFTEQKEGFSISIALVSNKGEAVVGVIYNPIKEDLYHAAKGHGAYKNNQLFTWQNQPFSTLVCDRSFLKTPHYQKAKEVLKPQKEISFGGACMNAMWVIENAPALYYKPPKNNLGNGSIWDYASSSIIFRELTLQATSFDGSPLPLNQKNTFMNECGILYSSLLNDKDIIHRLR</sequence>
<comment type="cofactor">
    <cofactor evidence="4">
        <name>Mg(2+)</name>
        <dbReference type="ChEBI" id="CHEBI:18420"/>
    </cofactor>
</comment>
<proteinExistence type="predicted"/>
<keyword evidence="6" id="KW-1185">Reference proteome</keyword>
<keyword evidence="1 4" id="KW-0479">Metal-binding</keyword>
<evidence type="ECO:0000313" key="5">
    <source>
        <dbReference type="EMBL" id="OHX64778.1"/>
    </source>
</evidence>
<dbReference type="Gene3D" id="3.30.540.10">
    <property type="entry name" value="Fructose-1,6-Bisphosphatase, subunit A, domain 1"/>
    <property type="match status" value="1"/>
</dbReference>
<reference evidence="5 6" key="1">
    <citation type="journal article" date="2012" name="Int. J. Syst. Evol. Microbiol.">
        <title>Flammeovirga pacifica sp. nov., isolated from deep-sea sediment.</title>
        <authorList>
            <person name="Xu H."/>
            <person name="Fu Y."/>
            <person name="Yang N."/>
            <person name="Ding Z."/>
            <person name="Lai Q."/>
            <person name="Zeng R."/>
        </authorList>
    </citation>
    <scope>NUCLEOTIDE SEQUENCE [LARGE SCALE GENOMIC DNA]</scope>
    <source>
        <strain evidence="6">DSM 24597 / LMG 26175 / WPAGA1</strain>
    </source>
</reference>
<feature type="binding site" evidence="4">
    <location>
        <position position="94"/>
    </location>
    <ligand>
        <name>Mg(2+)</name>
        <dbReference type="ChEBI" id="CHEBI:18420"/>
        <label>1</label>
        <note>catalytic</note>
    </ligand>
</feature>
<organism evidence="5 6">
    <name type="scientific">Flammeovirga pacifica</name>
    <dbReference type="NCBI Taxonomy" id="915059"/>
    <lineage>
        <taxon>Bacteria</taxon>
        <taxon>Pseudomonadati</taxon>
        <taxon>Bacteroidota</taxon>
        <taxon>Cytophagia</taxon>
        <taxon>Cytophagales</taxon>
        <taxon>Flammeovirgaceae</taxon>
        <taxon>Flammeovirga</taxon>
    </lineage>
</organism>
<dbReference type="PANTHER" id="PTHR20854:SF4">
    <property type="entry name" value="INOSITOL-1-MONOPHOSPHATASE-RELATED"/>
    <property type="match status" value="1"/>
</dbReference>
<dbReference type="PROSITE" id="PS00629">
    <property type="entry name" value="IMP_1"/>
    <property type="match status" value="1"/>
</dbReference>
<feature type="binding site" evidence="4">
    <location>
        <position position="92"/>
    </location>
    <ligand>
        <name>Mg(2+)</name>
        <dbReference type="ChEBI" id="CHEBI:18420"/>
        <label>1</label>
        <note>catalytic</note>
    </ligand>
</feature>
<dbReference type="InterPro" id="IPR020583">
    <property type="entry name" value="Inositol_monoP_metal-BS"/>
</dbReference>
<gene>
    <name evidence="5" type="ORF">NH26_21385</name>
</gene>
<evidence type="ECO:0000256" key="3">
    <source>
        <dbReference type="ARBA" id="ARBA00022842"/>
    </source>
</evidence>
<dbReference type="SUPFAM" id="SSF56655">
    <property type="entry name" value="Carbohydrate phosphatase"/>
    <property type="match status" value="1"/>
</dbReference>
<evidence type="ECO:0008006" key="7">
    <source>
        <dbReference type="Google" id="ProtNLM"/>
    </source>
</evidence>
<dbReference type="GO" id="GO:0008934">
    <property type="term" value="F:inositol monophosphate 1-phosphatase activity"/>
    <property type="evidence" value="ECO:0007669"/>
    <property type="project" value="TreeGrafter"/>
</dbReference>
<dbReference type="GO" id="GO:0007165">
    <property type="term" value="P:signal transduction"/>
    <property type="evidence" value="ECO:0007669"/>
    <property type="project" value="TreeGrafter"/>
</dbReference>
<dbReference type="Proteomes" id="UP000179797">
    <property type="component" value="Unassembled WGS sequence"/>
</dbReference>
<dbReference type="Pfam" id="PF00459">
    <property type="entry name" value="Inositol_P"/>
    <property type="match status" value="1"/>
</dbReference>
<evidence type="ECO:0000256" key="4">
    <source>
        <dbReference type="PIRSR" id="PIRSR600760-2"/>
    </source>
</evidence>
<feature type="binding site" evidence="4">
    <location>
        <position position="74"/>
    </location>
    <ligand>
        <name>Mg(2+)</name>
        <dbReference type="ChEBI" id="CHEBI:18420"/>
        <label>1</label>
        <note>catalytic</note>
    </ligand>
</feature>
<dbReference type="GO" id="GO:0046872">
    <property type="term" value="F:metal ion binding"/>
    <property type="evidence" value="ECO:0007669"/>
    <property type="project" value="UniProtKB-KW"/>
</dbReference>
<dbReference type="InterPro" id="IPR000760">
    <property type="entry name" value="Inositol_monophosphatase-like"/>
</dbReference>
<dbReference type="STRING" id="915059.NH26_21385"/>
<keyword evidence="3 4" id="KW-0460">Magnesium</keyword>
<dbReference type="EMBL" id="JRYR02000002">
    <property type="protein sequence ID" value="OHX64778.1"/>
    <property type="molecule type" value="Genomic_DNA"/>
</dbReference>